<feature type="domain" description="Aminoacyl-transfer RNA synthetases class-II family profile" evidence="17">
    <location>
        <begin position="258"/>
        <end position="565"/>
    </location>
</feature>
<dbReference type="InParanoid" id="A0A3Q7JE58"/>
<comment type="catalytic activity">
    <reaction evidence="15">
        <text>tRNA(Lys) + L-lysine + ATP = L-lysyl-tRNA(Lys) + AMP + diphosphate</text>
        <dbReference type="Rhea" id="RHEA:20792"/>
        <dbReference type="Rhea" id="RHEA-COMP:9696"/>
        <dbReference type="Rhea" id="RHEA-COMP:9697"/>
        <dbReference type="ChEBI" id="CHEBI:30616"/>
        <dbReference type="ChEBI" id="CHEBI:32551"/>
        <dbReference type="ChEBI" id="CHEBI:33019"/>
        <dbReference type="ChEBI" id="CHEBI:78442"/>
        <dbReference type="ChEBI" id="CHEBI:78529"/>
        <dbReference type="ChEBI" id="CHEBI:456215"/>
        <dbReference type="EC" id="6.1.1.6"/>
    </reaction>
</comment>
<dbReference type="InterPro" id="IPR045864">
    <property type="entry name" value="aa-tRNA-synth_II/BPL/LPL"/>
</dbReference>
<feature type="compositionally biased region" description="Polar residues" evidence="16">
    <location>
        <begin position="1"/>
        <end position="10"/>
    </location>
</feature>
<evidence type="ECO:0000256" key="11">
    <source>
        <dbReference type="ARBA" id="ARBA00022840"/>
    </source>
</evidence>
<evidence type="ECO:0000256" key="1">
    <source>
        <dbReference type="ARBA" id="ARBA00001974"/>
    </source>
</evidence>
<dbReference type="Pfam" id="PF02770">
    <property type="entry name" value="Acyl-CoA_dh_M"/>
    <property type="match status" value="1"/>
</dbReference>
<dbReference type="Gene3D" id="1.10.540.10">
    <property type="entry name" value="Acyl-CoA dehydrogenase/oxidase, N-terminal domain"/>
    <property type="match status" value="1"/>
</dbReference>
<dbReference type="SUPFAM" id="SSF50249">
    <property type="entry name" value="Nucleic acid-binding proteins"/>
    <property type="match status" value="1"/>
</dbReference>
<reference evidence="18" key="2">
    <citation type="submission" date="2019-01" db="UniProtKB">
        <authorList>
            <consortium name="EnsemblPlants"/>
        </authorList>
    </citation>
    <scope>IDENTIFICATION</scope>
    <source>
        <strain evidence="18">cv. Heinz 1706</strain>
    </source>
</reference>
<dbReference type="Gene3D" id="2.40.110.10">
    <property type="entry name" value="Butyryl-CoA Dehydrogenase, subunit A, domain 2"/>
    <property type="match status" value="1"/>
</dbReference>
<keyword evidence="8" id="KW-0285">Flavoprotein</keyword>
<dbReference type="EC" id="6.1.1.6" evidence="5"/>
<dbReference type="PANTHER" id="PTHR42918:SF12">
    <property type="entry name" value="LYSINE--TRNA LIGASE"/>
    <property type="match status" value="1"/>
</dbReference>
<dbReference type="GO" id="GO:0006430">
    <property type="term" value="P:lysyl-tRNA aminoacylation"/>
    <property type="evidence" value="ECO:0000318"/>
    <property type="project" value="GO_Central"/>
</dbReference>
<dbReference type="SUPFAM" id="SSF55681">
    <property type="entry name" value="Class II aaRS and biotin synthetases"/>
    <property type="match status" value="1"/>
</dbReference>
<dbReference type="SUPFAM" id="SSF47203">
    <property type="entry name" value="Acyl-CoA dehydrogenase C-terminal domain-like"/>
    <property type="match status" value="1"/>
</dbReference>
<dbReference type="Pfam" id="PF02771">
    <property type="entry name" value="Acyl-CoA_dh_N"/>
    <property type="match status" value="1"/>
</dbReference>
<name>A0A3Q7JE58_SOLLC</name>
<dbReference type="GO" id="GO:0003995">
    <property type="term" value="F:acyl-CoA dehydrogenase activity"/>
    <property type="evidence" value="ECO:0007669"/>
    <property type="project" value="InterPro"/>
</dbReference>
<sequence>MDSSVSTEPLSKNALKREKKAKEKEQLEQEKKAAAVAKRQMEQHNLPENDDLDPTQYLANRLRNIESLRESGINPYPHKFFITMSIPEFISRYAHLNTGEFPEDIDMSLAGRVISKRASSSKLYFYELLGGGARVQVLASARDSDVDAVQFSNYQSGVKRGDIIGVRGYPGKSKRGELSIFAKSFIVLAPCLHMLPRRLTSSIVDETRTQNFQGTTAYDTWTPGDLRNPESYVLRDQETRYRQRYLDLMMNPEVRALFRTRARIISYIRSFLDNLEFLEVETPSMNLTAGGASARPFITHHNELDTELFMRVSPELYLKKLVVGGFDRVYELGKQFRNEGMDLTHSPEFTMCMVKELTGSYKIRYHANGLDNEPIEIDFTPPFRKIDMLSELEKVANISIPRDLSSESANKYLVDVCEKFDVKCPPPHTTTRLLDKLVGHFIEVNCINPTFIINHPEIMSPLAKSHRSEPGLTERFNLFVNRRELCDAYTELNDPTAQRERFAEQLKDRQLGDDEAMDLDESFITALEYGLPPTGGLGMGIDRLTMLLTDSQNVKKKCIKRRKVPILIYQLWMFLLHFLKQHQRPSFLIAGQFDIRADQLLLDDLLTSEEKAVRLKVRECMEKEIAPIMTKYWEKAEFPFEVIPKLGALNISGGTIKGYGCPGLSVTGSAIALAEIARVDASCCTFILVHSSLAMLTIGLLGSEMQRQKYLPSLADLSSISCWGLTEPDYGSDASALRTTATKVEGGWILEGQKRWIGNSTFADVLVIFARNAATNQINGFIVQKDAPGLQCTKIENKIGLRMVQNGDILFKKVFVPDEDRLPGVNSFNDTSKVLAVSRVMVAWLPIGIAMGVYDMCHRYLKERKQFGAPLAAFQLNQQKLVQMLSNIQAMLLVGWRLCKLYESGKMTPGQASLGKSWNTLRARETVSLGRELLGGNGILTDFLVAKAFCDLEPIYTFEGTYDINTLVTGREITGLPSFKPAPLRPQSRL</sequence>
<evidence type="ECO:0000256" key="14">
    <source>
        <dbReference type="ARBA" id="ARBA00030563"/>
    </source>
</evidence>
<evidence type="ECO:0000256" key="10">
    <source>
        <dbReference type="ARBA" id="ARBA00022827"/>
    </source>
</evidence>
<evidence type="ECO:0000256" key="15">
    <source>
        <dbReference type="ARBA" id="ARBA00048573"/>
    </source>
</evidence>
<keyword evidence="19" id="KW-1185">Reference proteome</keyword>
<comment type="similarity">
    <text evidence="4">Belongs to the acyl-CoA dehydrogenase family.</text>
</comment>
<reference evidence="18" key="1">
    <citation type="journal article" date="2012" name="Nature">
        <title>The tomato genome sequence provides insights into fleshy fruit evolution.</title>
        <authorList>
            <consortium name="Tomato Genome Consortium"/>
        </authorList>
    </citation>
    <scope>NUCLEOTIDE SEQUENCE [LARGE SCALE GENOMIC DNA]</scope>
    <source>
        <strain evidence="18">cv. Heinz 1706</strain>
    </source>
</reference>
<evidence type="ECO:0000256" key="6">
    <source>
        <dbReference type="ARBA" id="ARBA00022490"/>
    </source>
</evidence>
<evidence type="ECO:0000256" key="7">
    <source>
        <dbReference type="ARBA" id="ARBA00022598"/>
    </source>
</evidence>
<evidence type="ECO:0000256" key="3">
    <source>
        <dbReference type="ARBA" id="ARBA00008226"/>
    </source>
</evidence>
<evidence type="ECO:0000256" key="5">
    <source>
        <dbReference type="ARBA" id="ARBA00013166"/>
    </source>
</evidence>
<evidence type="ECO:0000256" key="8">
    <source>
        <dbReference type="ARBA" id="ARBA00022630"/>
    </source>
</evidence>
<dbReference type="EnsemblPlants" id="Solyc10g076600.2.1">
    <property type="protein sequence ID" value="Solyc10g076600.2.1"/>
    <property type="gene ID" value="Solyc10g076600.2"/>
</dbReference>
<evidence type="ECO:0000256" key="13">
    <source>
        <dbReference type="ARBA" id="ARBA00023146"/>
    </source>
</evidence>
<keyword evidence="12" id="KW-0648">Protein biosynthesis</keyword>
<dbReference type="FunFam" id="1.20.140.10:FF:000021">
    <property type="entry name" value="Acyl-coenzyme A oxidase 4, peroxisomal"/>
    <property type="match status" value="1"/>
</dbReference>
<dbReference type="CDD" id="cd04322">
    <property type="entry name" value="LysRS_N"/>
    <property type="match status" value="1"/>
</dbReference>
<dbReference type="Pfam" id="PF00152">
    <property type="entry name" value="tRNA-synt_2"/>
    <property type="match status" value="1"/>
</dbReference>
<dbReference type="STRING" id="4081.A0A3Q7JE58"/>
<keyword evidence="9" id="KW-0547">Nucleotide-binding</keyword>
<evidence type="ECO:0000256" key="4">
    <source>
        <dbReference type="ARBA" id="ARBA00009347"/>
    </source>
</evidence>
<evidence type="ECO:0000256" key="2">
    <source>
        <dbReference type="ARBA" id="ARBA00004496"/>
    </source>
</evidence>
<comment type="subcellular location">
    <subcellularLocation>
        <location evidence="2">Cytoplasm</location>
    </subcellularLocation>
</comment>
<dbReference type="PROSITE" id="PS00073">
    <property type="entry name" value="ACYL_COA_DH_2"/>
    <property type="match status" value="1"/>
</dbReference>
<dbReference type="InterPro" id="IPR037069">
    <property type="entry name" value="AcylCoA_DH/ox_N_sf"/>
</dbReference>
<keyword evidence="10" id="KW-0274">FAD</keyword>
<dbReference type="AlphaFoldDB" id="A0A3Q7JE58"/>
<feature type="region of interest" description="Disordered" evidence="16">
    <location>
        <begin position="1"/>
        <end position="54"/>
    </location>
</feature>
<dbReference type="GO" id="GO:0004824">
    <property type="term" value="F:lysine-tRNA ligase activity"/>
    <property type="evidence" value="ECO:0000318"/>
    <property type="project" value="GO_Central"/>
</dbReference>
<dbReference type="Gene3D" id="2.40.50.140">
    <property type="entry name" value="Nucleic acid-binding proteins"/>
    <property type="match status" value="1"/>
</dbReference>
<dbReference type="InterPro" id="IPR004364">
    <property type="entry name" value="Aa-tRNA-synt_II"/>
</dbReference>
<dbReference type="Pfam" id="PF00441">
    <property type="entry name" value="Acyl-CoA_dh_1"/>
    <property type="match status" value="1"/>
</dbReference>
<keyword evidence="6" id="KW-0963">Cytoplasm</keyword>
<dbReference type="InterPro" id="IPR036250">
    <property type="entry name" value="AcylCo_DH-like_C"/>
</dbReference>
<dbReference type="FunFam" id="2.40.110.10:FF:000013">
    <property type="entry name" value="Acyl-coenzyme A oxidase 4 peroxisomal"/>
    <property type="match status" value="1"/>
</dbReference>
<dbReference type="FunFam" id="3.30.930.10:FF:000238">
    <property type="entry name" value="Lysine--tRNA ligase"/>
    <property type="match status" value="1"/>
</dbReference>
<dbReference type="GO" id="GO:0005524">
    <property type="term" value="F:ATP binding"/>
    <property type="evidence" value="ECO:0007669"/>
    <property type="project" value="UniProtKB-KW"/>
</dbReference>
<proteinExistence type="inferred from homology"/>
<dbReference type="InterPro" id="IPR004365">
    <property type="entry name" value="NA-bd_OB_tRNA"/>
</dbReference>
<dbReference type="InterPro" id="IPR002313">
    <property type="entry name" value="Lys-tRNA-ligase_II"/>
</dbReference>
<keyword evidence="11" id="KW-0067">ATP-binding</keyword>
<dbReference type="PRINTS" id="PR00982">
    <property type="entry name" value="TRNASYNTHLYS"/>
</dbReference>
<dbReference type="InterPro" id="IPR012340">
    <property type="entry name" value="NA-bd_OB-fold"/>
</dbReference>
<organism evidence="18">
    <name type="scientific">Solanum lycopersicum</name>
    <name type="common">Tomato</name>
    <name type="synonym">Lycopersicon esculentum</name>
    <dbReference type="NCBI Taxonomy" id="4081"/>
    <lineage>
        <taxon>Eukaryota</taxon>
        <taxon>Viridiplantae</taxon>
        <taxon>Streptophyta</taxon>
        <taxon>Embryophyta</taxon>
        <taxon>Tracheophyta</taxon>
        <taxon>Spermatophyta</taxon>
        <taxon>Magnoliopsida</taxon>
        <taxon>eudicotyledons</taxon>
        <taxon>Gunneridae</taxon>
        <taxon>Pentapetalae</taxon>
        <taxon>asterids</taxon>
        <taxon>lamiids</taxon>
        <taxon>Solanales</taxon>
        <taxon>Solanaceae</taxon>
        <taxon>Solanoideae</taxon>
        <taxon>Solaneae</taxon>
        <taxon>Solanum</taxon>
        <taxon>Solanum subgen. Lycopersicon</taxon>
    </lineage>
</organism>
<evidence type="ECO:0000256" key="12">
    <source>
        <dbReference type="ARBA" id="ARBA00022917"/>
    </source>
</evidence>
<dbReference type="Gramene" id="Solyc10g076600.2.1">
    <property type="protein sequence ID" value="Solyc10g076600.2.1"/>
    <property type="gene ID" value="Solyc10g076600.2"/>
</dbReference>
<dbReference type="InterPro" id="IPR006195">
    <property type="entry name" value="aa-tRNA-synth_II"/>
</dbReference>
<dbReference type="PANTHER" id="PTHR42918">
    <property type="entry name" value="LYSYL-TRNA SYNTHETASE"/>
    <property type="match status" value="1"/>
</dbReference>
<evidence type="ECO:0000256" key="16">
    <source>
        <dbReference type="SAM" id="MobiDB-lite"/>
    </source>
</evidence>
<feature type="compositionally biased region" description="Basic and acidic residues" evidence="16">
    <location>
        <begin position="20"/>
        <end position="47"/>
    </location>
</feature>
<accession>A0A3Q7JE58</accession>
<dbReference type="HAMAP" id="MF_00252">
    <property type="entry name" value="Lys_tRNA_synth_class2"/>
    <property type="match status" value="1"/>
</dbReference>
<dbReference type="InterPro" id="IPR044136">
    <property type="entry name" value="Lys-tRNA-ligase_II_N"/>
</dbReference>
<dbReference type="InterPro" id="IPR006089">
    <property type="entry name" value="Acyl-CoA_DH_CS"/>
</dbReference>
<dbReference type="SUPFAM" id="SSF56645">
    <property type="entry name" value="Acyl-CoA dehydrogenase NM domain-like"/>
    <property type="match status" value="1"/>
</dbReference>
<dbReference type="Gene3D" id="3.30.930.10">
    <property type="entry name" value="Bira Bifunctional Protein, Domain 2"/>
    <property type="match status" value="1"/>
</dbReference>
<dbReference type="InterPro" id="IPR018149">
    <property type="entry name" value="Lys-tRNA-synth_II_C"/>
</dbReference>
<dbReference type="GO" id="GO:0050660">
    <property type="term" value="F:flavin adenine dinucleotide binding"/>
    <property type="evidence" value="ECO:0007669"/>
    <property type="project" value="InterPro"/>
</dbReference>
<keyword evidence="7" id="KW-0436">Ligase</keyword>
<dbReference type="InterPro" id="IPR046373">
    <property type="entry name" value="Acyl-CoA_Oxase/DH_mid-dom_sf"/>
</dbReference>
<evidence type="ECO:0000313" key="19">
    <source>
        <dbReference type="Proteomes" id="UP000004994"/>
    </source>
</evidence>
<dbReference type="InterPro" id="IPR009075">
    <property type="entry name" value="AcylCo_DH/oxidase_C"/>
</dbReference>
<dbReference type="CDD" id="cd00775">
    <property type="entry name" value="LysRS_core"/>
    <property type="match status" value="1"/>
</dbReference>
<dbReference type="FunFam" id="2.40.50.140:FF:000050">
    <property type="entry name" value="Lysine--tRNA ligase"/>
    <property type="match status" value="1"/>
</dbReference>
<dbReference type="Gene3D" id="1.20.140.10">
    <property type="entry name" value="Butyryl-CoA Dehydrogenase, subunit A, domain 3"/>
    <property type="match status" value="1"/>
</dbReference>
<evidence type="ECO:0000313" key="18">
    <source>
        <dbReference type="EnsemblPlants" id="Solyc10g076600.2.1"/>
    </source>
</evidence>
<dbReference type="InterPro" id="IPR013786">
    <property type="entry name" value="AcylCoA_DH/ox_N"/>
</dbReference>
<dbReference type="Proteomes" id="UP000004994">
    <property type="component" value="Chromosome 10"/>
</dbReference>
<protein>
    <recommendedName>
        <fullName evidence="5">lysine--tRNA ligase</fullName>
        <ecNumber evidence="5">6.1.1.6</ecNumber>
    </recommendedName>
    <alternativeName>
        <fullName evidence="14">Lysyl-tRNA synthetase</fullName>
    </alternativeName>
</protein>
<comment type="cofactor">
    <cofactor evidence="1">
        <name>FAD</name>
        <dbReference type="ChEBI" id="CHEBI:57692"/>
    </cofactor>
</comment>
<dbReference type="FunFam" id="1.10.540.10:FF:000014">
    <property type="entry name" value="Acyl-coenzyme A oxidase 4, peroxisomal"/>
    <property type="match status" value="1"/>
</dbReference>
<keyword evidence="13" id="KW-0030">Aminoacyl-tRNA synthetase</keyword>
<dbReference type="Pfam" id="PF01336">
    <property type="entry name" value="tRNA_anti-codon"/>
    <property type="match status" value="1"/>
</dbReference>
<dbReference type="GO" id="GO:0000049">
    <property type="term" value="F:tRNA binding"/>
    <property type="evidence" value="ECO:0000318"/>
    <property type="project" value="GO_Central"/>
</dbReference>
<evidence type="ECO:0000259" key="17">
    <source>
        <dbReference type="PROSITE" id="PS50862"/>
    </source>
</evidence>
<evidence type="ECO:0000256" key="9">
    <source>
        <dbReference type="ARBA" id="ARBA00022741"/>
    </source>
</evidence>
<comment type="similarity">
    <text evidence="3">Belongs to the class-II aminoacyl-tRNA synthetase family.</text>
</comment>
<dbReference type="InterPro" id="IPR009100">
    <property type="entry name" value="AcylCoA_DH/oxidase_NM_dom_sf"/>
</dbReference>
<dbReference type="GO" id="GO:0005737">
    <property type="term" value="C:cytoplasm"/>
    <property type="evidence" value="ECO:0000318"/>
    <property type="project" value="GO_Central"/>
</dbReference>
<dbReference type="InterPro" id="IPR006091">
    <property type="entry name" value="Acyl-CoA_Oxase/DH_mid-dom"/>
</dbReference>
<dbReference type="PROSITE" id="PS50862">
    <property type="entry name" value="AA_TRNA_LIGASE_II"/>
    <property type="match status" value="1"/>
</dbReference>